<dbReference type="Proteomes" id="UP000247922">
    <property type="component" value="Unassembled WGS sequence"/>
</dbReference>
<dbReference type="EMBL" id="QJJR01000021">
    <property type="protein sequence ID" value="PXW86384.1"/>
    <property type="molecule type" value="Genomic_DNA"/>
</dbReference>
<organism evidence="5 6">
    <name type="scientific">Streptohalobacillus salinus</name>
    <dbReference type="NCBI Taxonomy" id="621096"/>
    <lineage>
        <taxon>Bacteria</taxon>
        <taxon>Bacillati</taxon>
        <taxon>Bacillota</taxon>
        <taxon>Bacilli</taxon>
        <taxon>Bacillales</taxon>
        <taxon>Bacillaceae</taxon>
        <taxon>Streptohalobacillus</taxon>
    </lineage>
</organism>
<dbReference type="SUPFAM" id="SSF50129">
    <property type="entry name" value="GroES-like"/>
    <property type="match status" value="1"/>
</dbReference>
<dbReference type="InterPro" id="IPR018369">
    <property type="entry name" value="Chaprnonin_Cpn10_CS"/>
</dbReference>
<evidence type="ECO:0000256" key="3">
    <source>
        <dbReference type="HAMAP-Rule" id="MF_00580"/>
    </source>
</evidence>
<dbReference type="NCBIfam" id="NF001527">
    <property type="entry name" value="PRK00364.1-2"/>
    <property type="match status" value="1"/>
</dbReference>
<dbReference type="Pfam" id="PF00166">
    <property type="entry name" value="Cpn10"/>
    <property type="match status" value="1"/>
</dbReference>
<keyword evidence="6" id="KW-1185">Reference proteome</keyword>
<dbReference type="RefSeq" id="WP_110252238.1">
    <property type="nucleotide sequence ID" value="NZ_QJJR01000021.1"/>
</dbReference>
<dbReference type="FunFam" id="2.30.33.40:FF:000001">
    <property type="entry name" value="10 kDa chaperonin"/>
    <property type="match status" value="1"/>
</dbReference>
<evidence type="ECO:0000256" key="4">
    <source>
        <dbReference type="RuleBase" id="RU000535"/>
    </source>
</evidence>
<dbReference type="InterPro" id="IPR037124">
    <property type="entry name" value="Chaperonin_GroES_sf"/>
</dbReference>
<dbReference type="PRINTS" id="PR00297">
    <property type="entry name" value="CHAPERONIN10"/>
</dbReference>
<proteinExistence type="inferred from homology"/>
<dbReference type="HAMAP" id="MF_00580">
    <property type="entry name" value="CH10"/>
    <property type="match status" value="1"/>
</dbReference>
<keyword evidence="3" id="KW-0963">Cytoplasm</keyword>
<name>A0A2V3VZL9_9BACI</name>
<dbReference type="NCBIfam" id="NF001531">
    <property type="entry name" value="PRK00364.2-2"/>
    <property type="match status" value="1"/>
</dbReference>
<dbReference type="GO" id="GO:0005737">
    <property type="term" value="C:cytoplasm"/>
    <property type="evidence" value="ECO:0007669"/>
    <property type="project" value="UniProtKB-SubCell"/>
</dbReference>
<dbReference type="GO" id="GO:0051087">
    <property type="term" value="F:protein-folding chaperone binding"/>
    <property type="evidence" value="ECO:0007669"/>
    <property type="project" value="TreeGrafter"/>
</dbReference>
<evidence type="ECO:0000313" key="5">
    <source>
        <dbReference type="EMBL" id="PXW86384.1"/>
    </source>
</evidence>
<dbReference type="AlphaFoldDB" id="A0A2V3VZL9"/>
<evidence type="ECO:0000256" key="2">
    <source>
        <dbReference type="ARBA" id="ARBA00023186"/>
    </source>
</evidence>
<evidence type="ECO:0000313" key="6">
    <source>
        <dbReference type="Proteomes" id="UP000247922"/>
    </source>
</evidence>
<dbReference type="InterPro" id="IPR011032">
    <property type="entry name" value="GroES-like_sf"/>
</dbReference>
<dbReference type="NCBIfam" id="NF001534">
    <property type="entry name" value="PRK00364.2-5"/>
    <property type="match status" value="1"/>
</dbReference>
<dbReference type="PANTHER" id="PTHR10772:SF58">
    <property type="entry name" value="CO-CHAPERONIN GROES"/>
    <property type="match status" value="1"/>
</dbReference>
<comment type="function">
    <text evidence="3 4">Together with the chaperonin GroEL, plays an essential role in assisting protein folding. The GroEL-GroES system forms a nano-cage that allows encapsulation of the non-native substrate proteins and provides a physical environment optimized to promote and accelerate protein folding. GroES binds to the apical surface of the GroEL ring, thereby capping the opening of the GroEL channel.</text>
</comment>
<sequence>MLKPLGDRVIIEIVEEEEKTASGIVLPDSAKEKPQQGRVVSVGEGRLLDNGSKTAPDVNEGDRVIFAKYAGAELKHEGKDYLILREDDILAIIG</sequence>
<dbReference type="NCBIfam" id="NF001532">
    <property type="entry name" value="PRK00364.2-3"/>
    <property type="match status" value="1"/>
</dbReference>
<comment type="similarity">
    <text evidence="1 3 4">Belongs to the GroES chaperonin family.</text>
</comment>
<dbReference type="SMART" id="SM00883">
    <property type="entry name" value="Cpn10"/>
    <property type="match status" value="1"/>
</dbReference>
<reference evidence="5 6" key="1">
    <citation type="submission" date="2018-05" db="EMBL/GenBank/DDBJ databases">
        <title>Genomic Encyclopedia of Type Strains, Phase IV (KMG-IV): sequencing the most valuable type-strain genomes for metagenomic binning, comparative biology and taxonomic classification.</title>
        <authorList>
            <person name="Goeker M."/>
        </authorList>
    </citation>
    <scope>NUCLEOTIDE SEQUENCE [LARGE SCALE GENOMIC DNA]</scope>
    <source>
        <strain evidence="5 6">DSM 22440</strain>
    </source>
</reference>
<keyword evidence="2 3" id="KW-0143">Chaperone</keyword>
<dbReference type="GO" id="GO:0044183">
    <property type="term" value="F:protein folding chaperone"/>
    <property type="evidence" value="ECO:0007669"/>
    <property type="project" value="InterPro"/>
</dbReference>
<dbReference type="Gene3D" id="2.30.33.40">
    <property type="entry name" value="GroES chaperonin"/>
    <property type="match status" value="1"/>
</dbReference>
<evidence type="ECO:0000256" key="1">
    <source>
        <dbReference type="ARBA" id="ARBA00006975"/>
    </source>
</evidence>
<comment type="subunit">
    <text evidence="3">Heptamer of 7 subunits arranged in a ring. Interacts with the chaperonin GroEL.</text>
</comment>
<dbReference type="GO" id="GO:0046872">
    <property type="term" value="F:metal ion binding"/>
    <property type="evidence" value="ECO:0007669"/>
    <property type="project" value="TreeGrafter"/>
</dbReference>
<dbReference type="PANTHER" id="PTHR10772">
    <property type="entry name" value="10 KDA HEAT SHOCK PROTEIN"/>
    <property type="match status" value="1"/>
</dbReference>
<protein>
    <recommendedName>
        <fullName evidence="3">Co-chaperonin GroES</fullName>
    </recommendedName>
    <alternativeName>
        <fullName evidence="3">10 kDa chaperonin</fullName>
    </alternativeName>
    <alternativeName>
        <fullName evidence="3">Chaperonin-10</fullName>
        <shortName evidence="3">Cpn10</shortName>
    </alternativeName>
</protein>
<accession>A0A2V3VZL9</accession>
<dbReference type="PROSITE" id="PS00681">
    <property type="entry name" value="CHAPERONINS_CPN10"/>
    <property type="match status" value="1"/>
</dbReference>
<comment type="caution">
    <text evidence="5">The sequence shown here is derived from an EMBL/GenBank/DDBJ whole genome shotgun (WGS) entry which is preliminary data.</text>
</comment>
<dbReference type="NCBIfam" id="NF001533">
    <property type="entry name" value="PRK00364.2-4"/>
    <property type="match status" value="1"/>
</dbReference>
<dbReference type="GO" id="GO:0051082">
    <property type="term" value="F:unfolded protein binding"/>
    <property type="evidence" value="ECO:0007669"/>
    <property type="project" value="TreeGrafter"/>
</dbReference>
<dbReference type="InterPro" id="IPR020818">
    <property type="entry name" value="Chaperonin_GroES"/>
</dbReference>
<dbReference type="GO" id="GO:0005524">
    <property type="term" value="F:ATP binding"/>
    <property type="evidence" value="ECO:0007669"/>
    <property type="project" value="InterPro"/>
</dbReference>
<dbReference type="CDD" id="cd00320">
    <property type="entry name" value="cpn10"/>
    <property type="match status" value="1"/>
</dbReference>
<comment type="subcellular location">
    <subcellularLocation>
        <location evidence="3">Cytoplasm</location>
    </subcellularLocation>
</comment>
<dbReference type="OrthoDB" id="9806791at2"/>
<gene>
    <name evidence="3" type="primary">groES</name>
    <name evidence="3" type="synonym">groS</name>
    <name evidence="5" type="ORF">DES38_1212</name>
</gene>